<evidence type="ECO:0000313" key="2">
    <source>
        <dbReference type="Proteomes" id="UP001055117"/>
    </source>
</evidence>
<proteinExistence type="predicted"/>
<keyword evidence="2" id="KW-1185">Reference proteome</keyword>
<comment type="caution">
    <text evidence="1">The sequence shown here is derived from an EMBL/GenBank/DDBJ whole genome shotgun (WGS) entry which is preliminary data.</text>
</comment>
<reference evidence="1 2" key="1">
    <citation type="journal article" date="2021" name="Front. Microbiol.">
        <title>Comprehensive Comparative Genomics and Phenotyping of Methylobacterium Species.</title>
        <authorList>
            <person name="Alessa O."/>
            <person name="Ogura Y."/>
            <person name="Fujitani Y."/>
            <person name="Takami H."/>
            <person name="Hayashi T."/>
            <person name="Sahin N."/>
            <person name="Tani A."/>
        </authorList>
    </citation>
    <scope>NUCLEOTIDE SEQUENCE [LARGE SCALE GENOMIC DNA]</scope>
    <source>
        <strain evidence="1 2">DSM 23679</strain>
    </source>
</reference>
<name>A0ABQ4QCU6_9HYPH</name>
<organism evidence="1 2">
    <name type="scientific">Methylobacterium cerastii</name>
    <dbReference type="NCBI Taxonomy" id="932741"/>
    <lineage>
        <taxon>Bacteria</taxon>
        <taxon>Pseudomonadati</taxon>
        <taxon>Pseudomonadota</taxon>
        <taxon>Alphaproteobacteria</taxon>
        <taxon>Hyphomicrobiales</taxon>
        <taxon>Methylobacteriaceae</taxon>
        <taxon>Methylobacterium</taxon>
    </lineage>
</organism>
<sequence>MMNFVLGAVAGALIVGIAAIAGARNPDIQQRLGLFPATPMTLMAAPPRAEPACPPPVAAAPTIGTQEMLFNRRRFWSVAP</sequence>
<gene>
    <name evidence="1" type="ORF">AFCDBAGC_0493</name>
</gene>
<evidence type="ECO:0000313" key="1">
    <source>
        <dbReference type="EMBL" id="GJD42655.1"/>
    </source>
</evidence>
<dbReference type="EMBL" id="BPQG01000006">
    <property type="protein sequence ID" value="GJD42655.1"/>
    <property type="molecule type" value="Genomic_DNA"/>
</dbReference>
<dbReference type="Proteomes" id="UP001055117">
    <property type="component" value="Unassembled WGS sequence"/>
</dbReference>
<dbReference type="RefSeq" id="WP_147763863.1">
    <property type="nucleotide sequence ID" value="NZ_BPQG01000006.1"/>
</dbReference>
<protein>
    <submittedName>
        <fullName evidence="1">Uncharacterized protein</fullName>
    </submittedName>
</protein>
<accession>A0ABQ4QCU6</accession>